<feature type="compositionally biased region" description="Acidic residues" evidence="1">
    <location>
        <begin position="358"/>
        <end position="368"/>
    </location>
</feature>
<evidence type="ECO:0000256" key="1">
    <source>
        <dbReference type="SAM" id="MobiDB-lite"/>
    </source>
</evidence>
<comment type="caution">
    <text evidence="2">The sequence shown here is derived from an EMBL/GenBank/DDBJ whole genome shotgun (WGS) entry which is preliminary data.</text>
</comment>
<feature type="region of interest" description="Disordered" evidence="1">
    <location>
        <begin position="349"/>
        <end position="379"/>
    </location>
</feature>
<keyword evidence="3" id="KW-1185">Reference proteome</keyword>
<feature type="compositionally biased region" description="Low complexity" evidence="1">
    <location>
        <begin position="215"/>
        <end position="230"/>
    </location>
</feature>
<name>A0A448XDN0_9PLAT</name>
<organism evidence="2 3">
    <name type="scientific">Protopolystoma xenopodis</name>
    <dbReference type="NCBI Taxonomy" id="117903"/>
    <lineage>
        <taxon>Eukaryota</taxon>
        <taxon>Metazoa</taxon>
        <taxon>Spiralia</taxon>
        <taxon>Lophotrochozoa</taxon>
        <taxon>Platyhelminthes</taxon>
        <taxon>Monogenea</taxon>
        <taxon>Polyopisthocotylea</taxon>
        <taxon>Polystomatidea</taxon>
        <taxon>Polystomatidae</taxon>
        <taxon>Protopolystoma</taxon>
    </lineage>
</organism>
<gene>
    <name evidence="2" type="ORF">PXEA_LOCUS27553</name>
</gene>
<dbReference type="Proteomes" id="UP000784294">
    <property type="component" value="Unassembled WGS sequence"/>
</dbReference>
<feature type="region of interest" description="Disordered" evidence="1">
    <location>
        <begin position="202"/>
        <end position="230"/>
    </location>
</feature>
<proteinExistence type="predicted"/>
<accession>A0A448XDN0</accession>
<evidence type="ECO:0000313" key="2">
    <source>
        <dbReference type="EMBL" id="VEL34113.1"/>
    </source>
</evidence>
<protein>
    <submittedName>
        <fullName evidence="2">Uncharacterized protein</fullName>
    </submittedName>
</protein>
<sequence>MSCSILFLCFCYPTDGSFREYASASIFNGSHTGNFFPPTPITSASAGPTSLFGLLAAPNSASLFQSLTQPQHQQQLTQPQHQQQLTQPGSLFPLIGLPIAVTAAGQPFYTAGSTMGTGLFLPSSALGSTSPAVATAAAVDQLAACLLGPTDSMLVGSNPTLSGPGSGQPGPCVSSVSSIGYAEQLESLLASQAGQLQLSPQTQLLHSQQRHPSQHHNLQQHQPHQSQTTSTTNVLLPLLHQQLLSRVQPKTDFSTPCTEPGVGLTMPLHSQSGEYWLPLRGTMAAAAAVAAANAGVFNEGVLRPGGIGTEGPGVAMAGMANGVLLDQYNAGSGDSGFCWQPHCARGQFKVSTERSSDADDEEDDDDDERIGLTASSGPI</sequence>
<dbReference type="AlphaFoldDB" id="A0A448XDN0"/>
<dbReference type="EMBL" id="CAAALY010247008">
    <property type="protein sequence ID" value="VEL34113.1"/>
    <property type="molecule type" value="Genomic_DNA"/>
</dbReference>
<reference evidence="2" key="1">
    <citation type="submission" date="2018-11" db="EMBL/GenBank/DDBJ databases">
        <authorList>
            <consortium name="Pathogen Informatics"/>
        </authorList>
    </citation>
    <scope>NUCLEOTIDE SEQUENCE</scope>
</reference>
<evidence type="ECO:0000313" key="3">
    <source>
        <dbReference type="Proteomes" id="UP000784294"/>
    </source>
</evidence>